<dbReference type="Proteomes" id="UP000467841">
    <property type="component" value="Unassembled WGS sequence"/>
</dbReference>
<gene>
    <name evidence="1" type="ORF">MERR_LOCUS45883</name>
</gene>
<proteinExistence type="predicted"/>
<dbReference type="AlphaFoldDB" id="A0A6D2KZA9"/>
<evidence type="ECO:0000313" key="2">
    <source>
        <dbReference type="Proteomes" id="UP000467841"/>
    </source>
</evidence>
<organism evidence="1 2">
    <name type="scientific">Microthlaspi erraticum</name>
    <dbReference type="NCBI Taxonomy" id="1685480"/>
    <lineage>
        <taxon>Eukaryota</taxon>
        <taxon>Viridiplantae</taxon>
        <taxon>Streptophyta</taxon>
        <taxon>Embryophyta</taxon>
        <taxon>Tracheophyta</taxon>
        <taxon>Spermatophyta</taxon>
        <taxon>Magnoliopsida</taxon>
        <taxon>eudicotyledons</taxon>
        <taxon>Gunneridae</taxon>
        <taxon>Pentapetalae</taxon>
        <taxon>rosids</taxon>
        <taxon>malvids</taxon>
        <taxon>Brassicales</taxon>
        <taxon>Brassicaceae</taxon>
        <taxon>Coluteocarpeae</taxon>
        <taxon>Microthlaspi</taxon>
    </lineage>
</organism>
<keyword evidence="2" id="KW-1185">Reference proteome</keyword>
<protein>
    <submittedName>
        <fullName evidence="1">Uncharacterized protein</fullName>
    </submittedName>
</protein>
<accession>A0A6D2KZA9</accession>
<evidence type="ECO:0000313" key="1">
    <source>
        <dbReference type="EMBL" id="CAA7058647.1"/>
    </source>
</evidence>
<reference evidence="1" key="1">
    <citation type="submission" date="2020-01" db="EMBL/GenBank/DDBJ databases">
        <authorList>
            <person name="Mishra B."/>
        </authorList>
    </citation>
    <scope>NUCLEOTIDE SEQUENCE [LARGE SCALE GENOMIC DNA]</scope>
</reference>
<sequence length="160" mass="18723">MEKDLESQKKPLQKTAQYILSEKRLVKLAFLCPKTSQRKFYSIRKKLGVIVSISQDEDDKDSLITISSTEVVEFNSPTESASFEMCELLMDMPEKAHLKRLKVGSYRIRILGDDKECFEVDFVYTWTLITKTEICFIPRNEESFVIQETLQARWREPSLK</sequence>
<name>A0A6D2KZA9_9BRAS</name>
<dbReference type="EMBL" id="CACVBM020001729">
    <property type="protein sequence ID" value="CAA7058647.1"/>
    <property type="molecule type" value="Genomic_DNA"/>
</dbReference>
<comment type="caution">
    <text evidence="1">The sequence shown here is derived from an EMBL/GenBank/DDBJ whole genome shotgun (WGS) entry which is preliminary data.</text>
</comment>